<dbReference type="Gene3D" id="2.40.110.10">
    <property type="entry name" value="Butyryl-CoA Dehydrogenase, subunit A, domain 2"/>
    <property type="match status" value="1"/>
</dbReference>
<organism evidence="10 11">
    <name type="scientific">Hornefia porci</name>
    <dbReference type="NCBI Taxonomy" id="2652292"/>
    <lineage>
        <taxon>Bacteria</taxon>
        <taxon>Bacillati</taxon>
        <taxon>Bacillota</taxon>
        <taxon>Clostridia</taxon>
        <taxon>Peptostreptococcales</taxon>
        <taxon>Anaerovoracaceae</taxon>
        <taxon>Hornefia</taxon>
    </lineage>
</organism>
<reference evidence="10 11" key="1">
    <citation type="journal article" date="2016" name="Appl. Environ. Microbiol.">
        <title>Function and Phylogeny of Bacterial Butyryl Coenzyme A:Acetate Transferases and Their Diversity in the Proximal Colon of Swine.</title>
        <authorList>
            <person name="Trachsel J."/>
            <person name="Bayles D.O."/>
            <person name="Looft T."/>
            <person name="Levine U.Y."/>
            <person name="Allen H.K."/>
        </authorList>
    </citation>
    <scope>NUCLEOTIDE SEQUENCE [LARGE SCALE GENOMIC DNA]</scope>
    <source>
        <strain evidence="10 11">68-3-10</strain>
    </source>
</reference>
<dbReference type="Pfam" id="PF00441">
    <property type="entry name" value="Acyl-CoA_dh_1"/>
    <property type="match status" value="1"/>
</dbReference>
<dbReference type="InterPro" id="IPR013786">
    <property type="entry name" value="AcylCoA_DH/ox_N"/>
</dbReference>
<dbReference type="AlphaFoldDB" id="A0A1Q9JIC8"/>
<dbReference type="PANTHER" id="PTHR43884">
    <property type="entry name" value="ACYL-COA DEHYDROGENASE"/>
    <property type="match status" value="1"/>
</dbReference>
<feature type="domain" description="Acyl-CoA oxidase/dehydrogenase middle" evidence="8">
    <location>
        <begin position="122"/>
        <end position="217"/>
    </location>
</feature>
<evidence type="ECO:0000256" key="2">
    <source>
        <dbReference type="ARBA" id="ARBA00009347"/>
    </source>
</evidence>
<dbReference type="Gene3D" id="1.10.540.10">
    <property type="entry name" value="Acyl-CoA dehydrogenase/oxidase, N-terminal domain"/>
    <property type="match status" value="1"/>
</dbReference>
<keyword evidence="3 6" id="KW-0285">Flavoprotein</keyword>
<evidence type="ECO:0000256" key="1">
    <source>
        <dbReference type="ARBA" id="ARBA00001974"/>
    </source>
</evidence>
<dbReference type="PIRSF" id="PIRSF016578">
    <property type="entry name" value="HsaA"/>
    <property type="match status" value="1"/>
</dbReference>
<gene>
    <name evidence="10" type="ORF">BHK98_07350</name>
</gene>
<evidence type="ECO:0000313" key="10">
    <source>
        <dbReference type="EMBL" id="OLR55891.1"/>
    </source>
</evidence>
<evidence type="ECO:0000259" key="8">
    <source>
        <dbReference type="Pfam" id="PF02770"/>
    </source>
</evidence>
<dbReference type="OrthoDB" id="9802447at2"/>
<dbReference type="SUPFAM" id="SSF47203">
    <property type="entry name" value="Acyl-CoA dehydrogenase C-terminal domain-like"/>
    <property type="match status" value="1"/>
</dbReference>
<evidence type="ECO:0000256" key="4">
    <source>
        <dbReference type="ARBA" id="ARBA00022827"/>
    </source>
</evidence>
<dbReference type="Proteomes" id="UP000187404">
    <property type="component" value="Unassembled WGS sequence"/>
</dbReference>
<dbReference type="Pfam" id="PF02770">
    <property type="entry name" value="Acyl-CoA_dh_M"/>
    <property type="match status" value="1"/>
</dbReference>
<dbReference type="FunFam" id="2.40.110.10:FF:000009">
    <property type="entry name" value="Acyl-CoA dehydrogenase"/>
    <property type="match status" value="1"/>
</dbReference>
<name>A0A1Q9JIC8_9FIRM</name>
<dbReference type="PROSITE" id="PS00072">
    <property type="entry name" value="ACYL_COA_DH_1"/>
    <property type="match status" value="1"/>
</dbReference>
<keyword evidence="11" id="KW-1185">Reference proteome</keyword>
<dbReference type="CDD" id="cd01158">
    <property type="entry name" value="SCAD_SBCAD"/>
    <property type="match status" value="1"/>
</dbReference>
<dbReference type="RefSeq" id="WP_075712966.1">
    <property type="nucleotide sequence ID" value="NZ_MJIE01000001.1"/>
</dbReference>
<keyword evidence="4 6" id="KW-0274">FAD</keyword>
<dbReference type="InterPro" id="IPR009075">
    <property type="entry name" value="AcylCo_DH/oxidase_C"/>
</dbReference>
<dbReference type="InterPro" id="IPR037069">
    <property type="entry name" value="AcylCoA_DH/ox_N_sf"/>
</dbReference>
<comment type="caution">
    <text evidence="10">The sequence shown here is derived from an EMBL/GenBank/DDBJ whole genome shotgun (WGS) entry which is preliminary data.</text>
</comment>
<dbReference type="SUPFAM" id="SSF56645">
    <property type="entry name" value="Acyl-CoA dehydrogenase NM domain-like"/>
    <property type="match status" value="1"/>
</dbReference>
<proteinExistence type="inferred from homology"/>
<protein>
    <submittedName>
        <fullName evidence="10">Acyl-CoA dehydrogenase</fullName>
    </submittedName>
</protein>
<evidence type="ECO:0000256" key="3">
    <source>
        <dbReference type="ARBA" id="ARBA00022630"/>
    </source>
</evidence>
<dbReference type="InterPro" id="IPR009100">
    <property type="entry name" value="AcylCoA_DH/oxidase_NM_dom_sf"/>
</dbReference>
<evidence type="ECO:0000256" key="5">
    <source>
        <dbReference type="ARBA" id="ARBA00023002"/>
    </source>
</evidence>
<dbReference type="FunFam" id="1.20.140.10:FF:000004">
    <property type="entry name" value="Acyl-CoA dehydrogenase FadE25"/>
    <property type="match status" value="1"/>
</dbReference>
<dbReference type="InterPro" id="IPR046373">
    <property type="entry name" value="Acyl-CoA_Oxase/DH_mid-dom_sf"/>
</dbReference>
<evidence type="ECO:0000259" key="7">
    <source>
        <dbReference type="Pfam" id="PF00441"/>
    </source>
</evidence>
<comment type="similarity">
    <text evidence="2 6">Belongs to the acyl-CoA dehydrogenase family.</text>
</comment>
<dbReference type="InterPro" id="IPR036250">
    <property type="entry name" value="AcylCo_DH-like_C"/>
</dbReference>
<dbReference type="PROSITE" id="PS00073">
    <property type="entry name" value="ACYL_COA_DH_2"/>
    <property type="match status" value="1"/>
</dbReference>
<dbReference type="Pfam" id="PF02771">
    <property type="entry name" value="Acyl-CoA_dh_N"/>
    <property type="match status" value="1"/>
</dbReference>
<dbReference type="GO" id="GO:0050660">
    <property type="term" value="F:flavin adenine dinucleotide binding"/>
    <property type="evidence" value="ECO:0007669"/>
    <property type="project" value="InterPro"/>
</dbReference>
<evidence type="ECO:0000256" key="6">
    <source>
        <dbReference type="RuleBase" id="RU362125"/>
    </source>
</evidence>
<evidence type="ECO:0000259" key="9">
    <source>
        <dbReference type="Pfam" id="PF02771"/>
    </source>
</evidence>
<sequence length="379" mass="41918">MNFELTKRQEFVRKLVRRFVENEVAPIAAEIDQEHRFPRETIDKMGKLGMMGIAYPKKYGGAGADYVSYIITIEEIAKACATTATAFACHNSLCCWPIYTFGSEEQKMKYLPDLFSGRKLGAFGLTEPGAGSDAGSQQTKAVLENGEWVLNGTKCFITNGGQAQVYVIIAQTDKDLGNKGISAFIVEDTDPGFSIGKIESKMGIRGSATAELVFQDCRIPEDRLLGKYNRGFNIAMEIVDGGRIGVAAEAVGIAEGALETTVEYMKQRRQFGKPLTKFQGLQFDIAEMKARTECARMICYKAAQEKNDGLPYIMDASIAKYYAAETAMFVTTKAVQLHGGYGYTEDYPVERMMRDAKITEIYEGTSEIQKMIIAGQVFK</sequence>
<dbReference type="Gene3D" id="1.20.140.10">
    <property type="entry name" value="Butyryl-CoA Dehydrogenase, subunit A, domain 3"/>
    <property type="match status" value="1"/>
</dbReference>
<dbReference type="PANTHER" id="PTHR43884:SF12">
    <property type="entry name" value="ISOVALERYL-COA DEHYDROGENASE, MITOCHONDRIAL-RELATED"/>
    <property type="match status" value="1"/>
</dbReference>
<keyword evidence="5 6" id="KW-0560">Oxidoreductase</keyword>
<dbReference type="STRING" id="1261640.BHK98_07350"/>
<dbReference type="FunFam" id="1.10.540.10:FF:000002">
    <property type="entry name" value="Acyl-CoA dehydrogenase FadE19"/>
    <property type="match status" value="1"/>
</dbReference>
<dbReference type="GO" id="GO:0003995">
    <property type="term" value="F:acyl-CoA dehydrogenase activity"/>
    <property type="evidence" value="ECO:0007669"/>
    <property type="project" value="InterPro"/>
</dbReference>
<dbReference type="EMBL" id="MJIE01000001">
    <property type="protein sequence ID" value="OLR55891.1"/>
    <property type="molecule type" value="Genomic_DNA"/>
</dbReference>
<dbReference type="InterPro" id="IPR006091">
    <property type="entry name" value="Acyl-CoA_Oxase/DH_mid-dom"/>
</dbReference>
<feature type="domain" description="Acyl-CoA dehydrogenase/oxidase N-terminal" evidence="9">
    <location>
        <begin position="6"/>
        <end position="117"/>
    </location>
</feature>
<dbReference type="InterPro" id="IPR006089">
    <property type="entry name" value="Acyl-CoA_DH_CS"/>
</dbReference>
<evidence type="ECO:0000313" key="11">
    <source>
        <dbReference type="Proteomes" id="UP000187404"/>
    </source>
</evidence>
<feature type="domain" description="Acyl-CoA dehydrogenase/oxidase C-terminal" evidence="7">
    <location>
        <begin position="229"/>
        <end position="376"/>
    </location>
</feature>
<accession>A0A1Q9JIC8</accession>
<comment type="cofactor">
    <cofactor evidence="1 6">
        <name>FAD</name>
        <dbReference type="ChEBI" id="CHEBI:57692"/>
    </cofactor>
</comment>